<dbReference type="HOGENOM" id="CLU_2669177_0_0_5"/>
<keyword evidence="2" id="KW-1185">Reference proteome</keyword>
<dbReference type="PATRIC" id="fig|1123269.5.peg.1055"/>
<dbReference type="RefSeq" id="WP_025291121.1">
    <property type="nucleotide sequence ID" value="NZ_CP006644.1"/>
</dbReference>
<evidence type="ECO:0000313" key="1">
    <source>
        <dbReference type="EMBL" id="AHE52828.1"/>
    </source>
</evidence>
<dbReference type="AlphaFoldDB" id="W0A907"/>
<gene>
    <name evidence="1" type="ORF">NX02_05445</name>
</gene>
<evidence type="ECO:0000313" key="2">
    <source>
        <dbReference type="Proteomes" id="UP000018851"/>
    </source>
</evidence>
<dbReference type="EMBL" id="CP006644">
    <property type="protein sequence ID" value="AHE52828.1"/>
    <property type="molecule type" value="Genomic_DNA"/>
</dbReference>
<sequence length="75" mass="8289">MKTREELIEISGRSEQEIWLLAAGMLARHGDHAEQTLATMANDEIDQGNARDAAMWLAAASFLGDLIALQEKHLN</sequence>
<name>W0A907_9SPHN</name>
<dbReference type="Proteomes" id="UP000018851">
    <property type="component" value="Chromosome"/>
</dbReference>
<organism evidence="1 2">
    <name type="scientific">Sphingomonas sanxanigenens DSM 19645 = NX02</name>
    <dbReference type="NCBI Taxonomy" id="1123269"/>
    <lineage>
        <taxon>Bacteria</taxon>
        <taxon>Pseudomonadati</taxon>
        <taxon>Pseudomonadota</taxon>
        <taxon>Alphaproteobacteria</taxon>
        <taxon>Sphingomonadales</taxon>
        <taxon>Sphingomonadaceae</taxon>
        <taxon>Sphingomonas</taxon>
    </lineage>
</organism>
<proteinExistence type="predicted"/>
<dbReference type="STRING" id="1123269.NX02_05445"/>
<reference evidence="1 2" key="1">
    <citation type="submission" date="2013-07" db="EMBL/GenBank/DDBJ databases">
        <title>Completed genome of Sphingomonas sanxanigenens NX02.</title>
        <authorList>
            <person name="Ma T."/>
            <person name="Huang H."/>
            <person name="Wu M."/>
            <person name="Li X."/>
            <person name="Li G."/>
        </authorList>
    </citation>
    <scope>NUCLEOTIDE SEQUENCE [LARGE SCALE GENOMIC DNA]</scope>
    <source>
        <strain evidence="1 2">NX02</strain>
    </source>
</reference>
<protein>
    <submittedName>
        <fullName evidence="1">Uncharacterized protein</fullName>
    </submittedName>
</protein>
<dbReference type="KEGG" id="ssan:NX02_05445"/>
<accession>W0A907</accession>